<organism evidence="1 2">
    <name type="scientific">Stylonychia lemnae</name>
    <name type="common">Ciliate</name>
    <dbReference type="NCBI Taxonomy" id="5949"/>
    <lineage>
        <taxon>Eukaryota</taxon>
        <taxon>Sar</taxon>
        <taxon>Alveolata</taxon>
        <taxon>Ciliophora</taxon>
        <taxon>Intramacronucleata</taxon>
        <taxon>Spirotrichea</taxon>
        <taxon>Stichotrichia</taxon>
        <taxon>Sporadotrichida</taxon>
        <taxon>Oxytrichidae</taxon>
        <taxon>Stylonychinae</taxon>
        <taxon>Stylonychia</taxon>
    </lineage>
</organism>
<dbReference type="EMBL" id="CCKQ01014675">
    <property type="protein sequence ID" value="CDW86470.1"/>
    <property type="molecule type" value="Genomic_DNA"/>
</dbReference>
<reference evidence="1 2" key="1">
    <citation type="submission" date="2014-06" db="EMBL/GenBank/DDBJ databases">
        <authorList>
            <person name="Swart Estienne"/>
        </authorList>
    </citation>
    <scope>NUCLEOTIDE SEQUENCE [LARGE SCALE GENOMIC DNA]</scope>
    <source>
        <strain evidence="1 2">130c</strain>
    </source>
</reference>
<protein>
    <recommendedName>
        <fullName evidence="3">Enkurin domain-containing protein</fullName>
    </recommendedName>
</protein>
<evidence type="ECO:0008006" key="3">
    <source>
        <dbReference type="Google" id="ProtNLM"/>
    </source>
</evidence>
<dbReference type="AlphaFoldDB" id="A0A078AVP6"/>
<gene>
    <name evidence="1" type="primary">Contig8494.g9064</name>
    <name evidence="1" type="ORF">STYLEM_15565</name>
</gene>
<keyword evidence="2" id="KW-1185">Reference proteome</keyword>
<evidence type="ECO:0000313" key="1">
    <source>
        <dbReference type="EMBL" id="CDW86470.1"/>
    </source>
</evidence>
<proteinExistence type="predicted"/>
<sequence>MDQSKKGRQFRYGRYHLGSVDFTQKKYSFQPEPPNVNSTVYRNIKKTSLRQIVVQKNKLNDTHVDLSITILDNEDNESPINNQSVWQTTKQNIKNSKNASLVQTNGLTSPLPEIQKKSFVDVTSAYDSTRMHNFNHYGQYQNIIEKIKEKKKKLTLHHHTFSKRKSFEDQRIFNLKVIFFSLFYKQQSLSNSPAPGYYQWDKSQDMTLPIQSSMIDFSKQIDRAKNDIFVTDKQMDLPYKQQLGLSIDLEKNNSLIQNVKTGVAFDKVIERDKVSYMKNIGRNMTESEKQQMINKLDREYKVLSNLSQFEDKHQRDHTKDHLYDIKQKKSLIELLPNLDHTQDQSKNVRKNIKKFLRNTYKMTEAILKKTTYFNSKNKN</sequence>
<dbReference type="InParanoid" id="A0A078AVP6"/>
<evidence type="ECO:0000313" key="2">
    <source>
        <dbReference type="Proteomes" id="UP000039865"/>
    </source>
</evidence>
<accession>A0A078AVP6</accession>
<dbReference type="Proteomes" id="UP000039865">
    <property type="component" value="Unassembled WGS sequence"/>
</dbReference>
<name>A0A078AVP6_STYLE</name>